<gene>
    <name evidence="3" type="ORF">LPJ64_000405</name>
</gene>
<proteinExistence type="predicted"/>
<comment type="caution">
    <text evidence="3">The sequence shown here is derived from an EMBL/GenBank/DDBJ whole genome shotgun (WGS) entry which is preliminary data.</text>
</comment>
<name>A0A9W7XQC8_9FUNG</name>
<sequence length="1038" mass="112594">MQASSQSLGGVADPASNNANTASISAKQLRAAFENGSPRVVYDCLQPYLSIESRTSGDAQTINEISQSVSKLLYPWFQNSEAMRSDEQRSMYILLRPDGLLVDTLLQYHVLRQQQRTPAQYTLSIDAQSLPVEFQNSKGVGLPSELAKRAALGSSVKAPGFGVDALELYIYHLCKALVPPRENSTDVASRSITYPTGTPGRSSMKHGATVPGSVVHSLAREYTCFFLPVCVPEKQLNANGEIVSESNPMKQIRSRLHDLSPRKSYSGQPSASQTESRKPGTTDVDLLDACEYSQALDLAIYFSSCVTLLWLPVISKDLRSLIRNAVQKGPSDFSSDASGWVWIPSFSHLSALNLFHLVVGYLAKGDRQMERYHLAGTMPEASPVTGGSSSIIGSDSLVAGSNASAQYIEAFEKRIGMSGTIRDTLRSRCLTVPLADTLGLVLASCGRAGVSDTDIWIPFVDVTAAIWIRYIMPWRGSKTTSPGGSAANELSPVWQARIPLMVKGISPVLYGQTLALFLQKISGPNIDLLAHTASVMDSRHGSGVQSRIHGAVESVFGHGHTIDALTVLERVVSAFTGTELRSILAAIERFQIDAFPRLRSQLAADAPTASLLLDPSAVAAENAVTGTPTKTSGAKQQQQQQNQEHQEQSKSNASFEHLVAAAQQHLSPYIAEIVACRSGSQVFDTVMLYTLGNPPVCIVFGRPPALQLLQSTVQALHSAELLAERQLRLIVPERSSDQARSLVSDIFLVFSRVFNAVEADSGSRPWASGSMGRDASGRISGPNETMRARAQSLHEAQSRISTLYSKLAAVFYVSRQDIEDIKTSQDDAMLSLGASSGAVNGSNGFSKRLAARGDPSEWASSAGGANTPDMEHGALTPRGRWELKTGRKKFTAQSLLASPRSSGSPIHMQQARSQMQSPPKWGLHARGQQTSIAGSLESDANAADGSEYDPALLPRGPRAFYEARSYESQWLLTRIIAFNAVANDYYQKLLDYLEASAYPIPASVRAYKLDFRWAAAYQNIRFLALVFVAILVFRFLFF</sequence>
<evidence type="ECO:0000256" key="2">
    <source>
        <dbReference type="SAM" id="Phobius"/>
    </source>
</evidence>
<organism evidence="3 4">
    <name type="scientific">Coemansia asiatica</name>
    <dbReference type="NCBI Taxonomy" id="1052880"/>
    <lineage>
        <taxon>Eukaryota</taxon>
        <taxon>Fungi</taxon>
        <taxon>Fungi incertae sedis</taxon>
        <taxon>Zoopagomycota</taxon>
        <taxon>Kickxellomycotina</taxon>
        <taxon>Kickxellomycetes</taxon>
        <taxon>Kickxellales</taxon>
        <taxon>Kickxellaceae</taxon>
        <taxon>Coemansia</taxon>
    </lineage>
</organism>
<dbReference type="EMBL" id="JANBOH010000008">
    <property type="protein sequence ID" value="KAJ1648249.1"/>
    <property type="molecule type" value="Genomic_DNA"/>
</dbReference>
<feature type="region of interest" description="Disordered" evidence="1">
    <location>
        <begin position="258"/>
        <end position="281"/>
    </location>
</feature>
<feature type="transmembrane region" description="Helical" evidence="2">
    <location>
        <begin position="1020"/>
        <end position="1037"/>
    </location>
</feature>
<accession>A0A9W7XQC8</accession>
<feature type="compositionally biased region" description="Polar residues" evidence="1">
    <location>
        <begin position="625"/>
        <end position="634"/>
    </location>
</feature>
<feature type="region of interest" description="Disordered" evidence="1">
    <location>
        <begin position="846"/>
        <end position="875"/>
    </location>
</feature>
<feature type="compositionally biased region" description="Polar residues" evidence="1">
    <location>
        <begin position="263"/>
        <end position="274"/>
    </location>
</feature>
<evidence type="ECO:0000313" key="3">
    <source>
        <dbReference type="EMBL" id="KAJ1648249.1"/>
    </source>
</evidence>
<dbReference type="AlphaFoldDB" id="A0A9W7XQC8"/>
<keyword evidence="4" id="KW-1185">Reference proteome</keyword>
<keyword evidence="2" id="KW-0812">Transmembrane</keyword>
<evidence type="ECO:0000313" key="4">
    <source>
        <dbReference type="Proteomes" id="UP001145021"/>
    </source>
</evidence>
<feature type="region of interest" description="Disordered" evidence="1">
    <location>
        <begin position="625"/>
        <end position="652"/>
    </location>
</feature>
<reference evidence="3" key="1">
    <citation type="submission" date="2022-07" db="EMBL/GenBank/DDBJ databases">
        <title>Phylogenomic reconstructions and comparative analyses of Kickxellomycotina fungi.</title>
        <authorList>
            <person name="Reynolds N.K."/>
            <person name="Stajich J.E."/>
            <person name="Barry K."/>
            <person name="Grigoriev I.V."/>
            <person name="Crous P."/>
            <person name="Smith M.E."/>
        </authorList>
    </citation>
    <scope>NUCLEOTIDE SEQUENCE</scope>
    <source>
        <strain evidence="3">NBRC 105413</strain>
    </source>
</reference>
<keyword evidence="2" id="KW-1133">Transmembrane helix</keyword>
<feature type="region of interest" description="Disordered" evidence="1">
    <location>
        <begin position="187"/>
        <end position="209"/>
    </location>
</feature>
<protein>
    <submittedName>
        <fullName evidence="3">Uncharacterized protein</fullName>
    </submittedName>
</protein>
<dbReference type="Proteomes" id="UP001145021">
    <property type="component" value="Unassembled WGS sequence"/>
</dbReference>
<keyword evidence="2" id="KW-0472">Membrane</keyword>
<evidence type="ECO:0000256" key="1">
    <source>
        <dbReference type="SAM" id="MobiDB-lite"/>
    </source>
</evidence>
<feature type="compositionally biased region" description="Polar residues" evidence="1">
    <location>
        <begin position="187"/>
        <end position="201"/>
    </location>
</feature>